<evidence type="ECO:0000313" key="2">
    <source>
        <dbReference type="Proteomes" id="UP001642540"/>
    </source>
</evidence>
<protein>
    <submittedName>
        <fullName evidence="1">Uncharacterized protein</fullName>
    </submittedName>
</protein>
<keyword evidence="2" id="KW-1185">Reference proteome</keyword>
<accession>A0ABP1RH72</accession>
<gene>
    <name evidence="1" type="ORF">ODALV1_LOCUS22141</name>
</gene>
<proteinExistence type="predicted"/>
<reference evidence="1 2" key="1">
    <citation type="submission" date="2024-08" db="EMBL/GenBank/DDBJ databases">
        <authorList>
            <person name="Cucini C."/>
            <person name="Frati F."/>
        </authorList>
    </citation>
    <scope>NUCLEOTIDE SEQUENCE [LARGE SCALE GENOMIC DNA]</scope>
</reference>
<name>A0ABP1RH72_9HEXA</name>
<dbReference type="EMBL" id="CAXLJM020000074">
    <property type="protein sequence ID" value="CAL8128217.1"/>
    <property type="molecule type" value="Genomic_DNA"/>
</dbReference>
<comment type="caution">
    <text evidence="1">The sequence shown here is derived from an EMBL/GenBank/DDBJ whole genome shotgun (WGS) entry which is preliminary data.</text>
</comment>
<evidence type="ECO:0000313" key="1">
    <source>
        <dbReference type="EMBL" id="CAL8128217.1"/>
    </source>
</evidence>
<sequence length="107" mass="12262">MKRVVKNFKFLKRCTRSTVKTFSDTIKRAKKEEIKAVVECVFNTKLRSSSSQLIGKLKSCKTLKEIRKLLWLNHREVKSCIAIILSEILTCAVRNIENASDNESNSS</sequence>
<dbReference type="Proteomes" id="UP001642540">
    <property type="component" value="Unassembled WGS sequence"/>
</dbReference>
<organism evidence="1 2">
    <name type="scientific">Orchesella dallaii</name>
    <dbReference type="NCBI Taxonomy" id="48710"/>
    <lineage>
        <taxon>Eukaryota</taxon>
        <taxon>Metazoa</taxon>
        <taxon>Ecdysozoa</taxon>
        <taxon>Arthropoda</taxon>
        <taxon>Hexapoda</taxon>
        <taxon>Collembola</taxon>
        <taxon>Entomobryomorpha</taxon>
        <taxon>Entomobryoidea</taxon>
        <taxon>Orchesellidae</taxon>
        <taxon>Orchesellinae</taxon>
        <taxon>Orchesella</taxon>
    </lineage>
</organism>